<accession>A0A2K8SMC8</accession>
<protein>
    <submittedName>
        <fullName evidence="2">Glycosyltransferase, GT2 family</fullName>
    </submittedName>
</protein>
<dbReference type="Proteomes" id="UP000232003">
    <property type="component" value="Chromosome"/>
</dbReference>
<reference evidence="2 3" key="1">
    <citation type="submission" date="2017-11" db="EMBL/GenBank/DDBJ databases">
        <title>Complete genome of a free-living desiccation-tolerant cyanobacterium and its photosynthetic adaptation to extreme terrestrial habitat.</title>
        <authorList>
            <person name="Shang J."/>
        </authorList>
    </citation>
    <scope>NUCLEOTIDE SEQUENCE [LARGE SCALE GENOMIC DNA]</scope>
    <source>
        <strain evidence="2 3">CCNUN1</strain>
    </source>
</reference>
<dbReference type="CDD" id="cd00761">
    <property type="entry name" value="Glyco_tranf_GTA_type"/>
    <property type="match status" value="1"/>
</dbReference>
<dbReference type="PANTHER" id="PTHR43685:SF2">
    <property type="entry name" value="GLYCOSYLTRANSFERASE 2-LIKE DOMAIN-CONTAINING PROTEIN"/>
    <property type="match status" value="1"/>
</dbReference>
<dbReference type="Pfam" id="PF00535">
    <property type="entry name" value="Glycos_transf_2"/>
    <property type="match status" value="1"/>
</dbReference>
<dbReference type="InterPro" id="IPR001173">
    <property type="entry name" value="Glyco_trans_2-like"/>
</dbReference>
<dbReference type="AlphaFoldDB" id="A0A2K8SMC8"/>
<keyword evidence="3" id="KW-1185">Reference proteome</keyword>
<gene>
    <name evidence="2" type="ORF">COO91_02435</name>
</gene>
<dbReference type="PANTHER" id="PTHR43685">
    <property type="entry name" value="GLYCOSYLTRANSFERASE"/>
    <property type="match status" value="1"/>
</dbReference>
<dbReference type="SUPFAM" id="SSF53448">
    <property type="entry name" value="Nucleotide-diphospho-sugar transferases"/>
    <property type="match status" value="1"/>
</dbReference>
<evidence type="ECO:0000259" key="1">
    <source>
        <dbReference type="Pfam" id="PF00535"/>
    </source>
</evidence>
<name>A0A2K8SMC8_9NOSO</name>
<keyword evidence="2" id="KW-0808">Transferase</keyword>
<sequence length="332" mass="38333">MNIEYLQSKKSTNQKLPMVNESNQTIVSVVIPTRNRPQIVARGVRTALTQTLQSIEVIVIIDGPDQETVNVLSQITDPRLRVIELSKNVGPSGARNTGVREAKGTWIAFLDDDDEWLPQKLERQLEVANNSHYDFPVVASRFISQTQKGDFIRPTRLPNLSEPLSEYLFARNSFFKEEGCIQTSTIFVKKELVQKMPLEEKFYRHEDWEWLLRVTAIEGVGVEFVPEPMAIWHSEVGIKRLSNINDWKYSLDWIRSTRNLVTPKAYSGFIATMITPSASSVGDWKAFFPLLWEAIRWGKPRPIDICLYFIMWLFPQELRQQVSSILTNKFKK</sequence>
<dbReference type="KEGG" id="nfl:COO91_02435"/>
<evidence type="ECO:0000313" key="3">
    <source>
        <dbReference type="Proteomes" id="UP000232003"/>
    </source>
</evidence>
<dbReference type="InterPro" id="IPR050834">
    <property type="entry name" value="Glycosyltransf_2"/>
</dbReference>
<evidence type="ECO:0000313" key="2">
    <source>
        <dbReference type="EMBL" id="AUB36520.1"/>
    </source>
</evidence>
<dbReference type="GO" id="GO:0016740">
    <property type="term" value="F:transferase activity"/>
    <property type="evidence" value="ECO:0007669"/>
    <property type="project" value="UniProtKB-KW"/>
</dbReference>
<proteinExistence type="predicted"/>
<feature type="domain" description="Glycosyltransferase 2-like" evidence="1">
    <location>
        <begin position="28"/>
        <end position="180"/>
    </location>
</feature>
<dbReference type="InterPro" id="IPR029044">
    <property type="entry name" value="Nucleotide-diphossugar_trans"/>
</dbReference>
<organism evidence="2 3">
    <name type="scientific">Nostoc flagelliforme CCNUN1</name>
    <dbReference type="NCBI Taxonomy" id="2038116"/>
    <lineage>
        <taxon>Bacteria</taxon>
        <taxon>Bacillati</taxon>
        <taxon>Cyanobacteriota</taxon>
        <taxon>Cyanophyceae</taxon>
        <taxon>Nostocales</taxon>
        <taxon>Nostocaceae</taxon>
        <taxon>Nostoc</taxon>
    </lineage>
</organism>
<dbReference type="EMBL" id="CP024785">
    <property type="protein sequence ID" value="AUB36520.1"/>
    <property type="molecule type" value="Genomic_DNA"/>
</dbReference>
<dbReference type="Gene3D" id="3.90.550.10">
    <property type="entry name" value="Spore Coat Polysaccharide Biosynthesis Protein SpsA, Chain A"/>
    <property type="match status" value="1"/>
</dbReference>
<dbReference type="RefSeq" id="WP_225912517.1">
    <property type="nucleotide sequence ID" value="NZ_CAWNNC010000001.1"/>
</dbReference>